<dbReference type="InterPro" id="IPR039718">
    <property type="entry name" value="Rrm1"/>
</dbReference>
<dbReference type="SUPFAM" id="SSF48168">
    <property type="entry name" value="R1 subunit of ribonucleotide reductase, N-terminal domain"/>
    <property type="match status" value="1"/>
</dbReference>
<sequence length="264" mass="29654">MKGFTDRVRIDVALILLPRSLSISPRSRHHSHPPSPTTFSLRRSIFVVVSLVTFTTTVEDTATADLGGSLVVLVSQKVCAGVYKDVTTTQLDELAAETAAAMTANHPDYTSLAARIDVSNLHKNTKKSFSETMPTRLVSEIIYDRDFEYDYFGFKTLERSYLLKVHGKVVERPQHMLMRVSVGIHKEDIDSAIQTYQLMSQRWFTHASPTLFNPGTPTVQLSSCFLICMKDDSGLRFMISSKMGLAKTCMINSLLMEKTRINEH</sequence>
<dbReference type="OrthoDB" id="1684714at2759"/>
<dbReference type="GO" id="GO:0005524">
    <property type="term" value="F:ATP binding"/>
    <property type="evidence" value="ECO:0007669"/>
    <property type="project" value="InterPro"/>
</dbReference>
<evidence type="ECO:0000259" key="1">
    <source>
        <dbReference type="Pfam" id="PF00317"/>
    </source>
</evidence>
<dbReference type="InterPro" id="IPR013509">
    <property type="entry name" value="RNR_lsu_N"/>
</dbReference>
<dbReference type="AlphaFoldDB" id="A0A8X7VDN0"/>
<dbReference type="GO" id="GO:0005971">
    <property type="term" value="C:ribonucleoside-diphosphate reductase complex"/>
    <property type="evidence" value="ECO:0007669"/>
    <property type="project" value="TreeGrafter"/>
</dbReference>
<dbReference type="Pfam" id="PF00317">
    <property type="entry name" value="Ribonuc_red_lgN"/>
    <property type="match status" value="1"/>
</dbReference>
<feature type="domain" description="Ribonucleotide reductase large subunit N-terminal" evidence="1">
    <location>
        <begin position="148"/>
        <end position="217"/>
    </location>
</feature>
<comment type="caution">
    <text evidence="2">The sequence shown here is derived from an EMBL/GenBank/DDBJ whole genome shotgun (WGS) entry which is preliminary data.</text>
</comment>
<dbReference type="InterPro" id="IPR008926">
    <property type="entry name" value="RNR_R1-su_N"/>
</dbReference>
<dbReference type="GO" id="GO:0009263">
    <property type="term" value="P:deoxyribonucleotide biosynthetic process"/>
    <property type="evidence" value="ECO:0007669"/>
    <property type="project" value="InterPro"/>
</dbReference>
<reference evidence="2 3" key="1">
    <citation type="submission" date="2020-02" db="EMBL/GenBank/DDBJ databases">
        <authorList>
            <person name="Ma Q."/>
            <person name="Huang Y."/>
            <person name="Song X."/>
            <person name="Pei D."/>
        </authorList>
    </citation>
    <scope>NUCLEOTIDE SEQUENCE [LARGE SCALE GENOMIC DNA]</scope>
    <source>
        <strain evidence="2">Sxm20200214</strain>
        <tissue evidence="2">Leaf</tissue>
    </source>
</reference>
<dbReference type="PANTHER" id="PTHR11573:SF6">
    <property type="entry name" value="RIBONUCLEOSIDE-DIPHOSPHATE REDUCTASE LARGE SUBUNIT"/>
    <property type="match status" value="1"/>
</dbReference>
<evidence type="ECO:0000313" key="3">
    <source>
        <dbReference type="Proteomes" id="UP000886595"/>
    </source>
</evidence>
<dbReference type="GO" id="GO:0004748">
    <property type="term" value="F:ribonucleoside-diphosphate reductase activity, thioredoxin disulfide as acceptor"/>
    <property type="evidence" value="ECO:0007669"/>
    <property type="project" value="InterPro"/>
</dbReference>
<gene>
    <name evidence="2" type="ORF">Bca52824_029061</name>
</gene>
<dbReference type="Proteomes" id="UP000886595">
    <property type="component" value="Unassembled WGS sequence"/>
</dbReference>
<dbReference type="EMBL" id="JAAMPC010000006">
    <property type="protein sequence ID" value="KAG2309313.1"/>
    <property type="molecule type" value="Genomic_DNA"/>
</dbReference>
<organism evidence="2 3">
    <name type="scientific">Brassica carinata</name>
    <name type="common">Ethiopian mustard</name>
    <name type="synonym">Abyssinian cabbage</name>
    <dbReference type="NCBI Taxonomy" id="52824"/>
    <lineage>
        <taxon>Eukaryota</taxon>
        <taxon>Viridiplantae</taxon>
        <taxon>Streptophyta</taxon>
        <taxon>Embryophyta</taxon>
        <taxon>Tracheophyta</taxon>
        <taxon>Spermatophyta</taxon>
        <taxon>Magnoliopsida</taxon>
        <taxon>eudicotyledons</taxon>
        <taxon>Gunneridae</taxon>
        <taxon>Pentapetalae</taxon>
        <taxon>rosids</taxon>
        <taxon>malvids</taxon>
        <taxon>Brassicales</taxon>
        <taxon>Brassicaceae</taxon>
        <taxon>Brassiceae</taxon>
        <taxon>Brassica</taxon>
    </lineage>
</organism>
<dbReference type="Gene3D" id="3.20.70.20">
    <property type="match status" value="1"/>
</dbReference>
<name>A0A8X7VDN0_BRACI</name>
<dbReference type="PANTHER" id="PTHR11573">
    <property type="entry name" value="RIBONUCLEOSIDE-DIPHOSPHATE REDUCTASE LARGE CHAIN"/>
    <property type="match status" value="1"/>
</dbReference>
<proteinExistence type="predicted"/>
<accession>A0A8X7VDN0</accession>
<evidence type="ECO:0000313" key="2">
    <source>
        <dbReference type="EMBL" id="KAG2309313.1"/>
    </source>
</evidence>
<protein>
    <recommendedName>
        <fullName evidence="1">Ribonucleotide reductase large subunit N-terminal domain-containing protein</fullName>
    </recommendedName>
</protein>
<keyword evidence="3" id="KW-1185">Reference proteome</keyword>